<sequence>MYMHSCNLLAQAMEDMELWRSDNSLPYSTSNKMKGNMLCTLQYSSQDTPPPPRHAPPIATPPLPTLPTKGLPSCPRALGVWNGGCGVKVAGGTPGKGWALVEGWTWTWTSKPCCKSLVDVSAGHNSVEACWLNGREDKSLQFVHCQVYSYGSVVLQLVENTASLDSLGQVKHSCAVMSTSAVCRYRYRYGMYTSGKSEPPKRQHDRQNFQQPQSSNPRRGPKRVIPFSLPMSQRHPSRWPGPLLFRHQRQTGKSWQASSTTCRAPQGPPRQGNPMFLSGILTRPVRRDVLGFEGLVWQGPKASSKPAAASLQPRSQGKQAIRHSLG</sequence>
<name>A0AAN6YI90_9PEZI</name>
<feature type="compositionally biased region" description="Polar residues" evidence="1">
    <location>
        <begin position="251"/>
        <end position="263"/>
    </location>
</feature>
<feature type="compositionally biased region" description="Basic and acidic residues" evidence="1">
    <location>
        <begin position="198"/>
        <end position="207"/>
    </location>
</feature>
<reference evidence="2" key="2">
    <citation type="submission" date="2023-05" db="EMBL/GenBank/DDBJ databases">
        <authorList>
            <consortium name="Lawrence Berkeley National Laboratory"/>
            <person name="Steindorff A."/>
            <person name="Hensen N."/>
            <person name="Bonometti L."/>
            <person name="Westerberg I."/>
            <person name="Brannstrom I.O."/>
            <person name="Guillou S."/>
            <person name="Cros-Aarteil S."/>
            <person name="Calhoun S."/>
            <person name="Haridas S."/>
            <person name="Kuo A."/>
            <person name="Mondo S."/>
            <person name="Pangilinan J."/>
            <person name="Riley R."/>
            <person name="Labutti K."/>
            <person name="Andreopoulos B."/>
            <person name="Lipzen A."/>
            <person name="Chen C."/>
            <person name="Yanf M."/>
            <person name="Daum C."/>
            <person name="Ng V."/>
            <person name="Clum A."/>
            <person name="Ohm R."/>
            <person name="Martin F."/>
            <person name="Silar P."/>
            <person name="Natvig D."/>
            <person name="Lalanne C."/>
            <person name="Gautier V."/>
            <person name="Ament-Velasquez S.L."/>
            <person name="Kruys A."/>
            <person name="Hutchinson M.I."/>
            <person name="Powell A.J."/>
            <person name="Barry K."/>
            <person name="Miller A.N."/>
            <person name="Grigoriev I.V."/>
            <person name="Debuchy R."/>
            <person name="Gladieux P."/>
            <person name="Thoren M.H."/>
            <person name="Johannesson H."/>
        </authorList>
    </citation>
    <scope>NUCLEOTIDE SEQUENCE</scope>
    <source>
        <strain evidence="2">PSN293</strain>
    </source>
</reference>
<dbReference type="Proteomes" id="UP001301769">
    <property type="component" value="Unassembled WGS sequence"/>
</dbReference>
<evidence type="ECO:0000313" key="2">
    <source>
        <dbReference type="EMBL" id="KAK4218968.1"/>
    </source>
</evidence>
<feature type="region of interest" description="Disordered" evidence="1">
    <location>
        <begin position="299"/>
        <end position="326"/>
    </location>
</feature>
<dbReference type="AlphaFoldDB" id="A0AAN6YI90"/>
<evidence type="ECO:0000313" key="3">
    <source>
        <dbReference type="Proteomes" id="UP001301769"/>
    </source>
</evidence>
<accession>A0AAN6YI90</accession>
<reference evidence="2" key="1">
    <citation type="journal article" date="2023" name="Mol. Phylogenet. Evol.">
        <title>Genome-scale phylogeny and comparative genomics of the fungal order Sordariales.</title>
        <authorList>
            <person name="Hensen N."/>
            <person name="Bonometti L."/>
            <person name="Westerberg I."/>
            <person name="Brannstrom I.O."/>
            <person name="Guillou S."/>
            <person name="Cros-Aarteil S."/>
            <person name="Calhoun S."/>
            <person name="Haridas S."/>
            <person name="Kuo A."/>
            <person name="Mondo S."/>
            <person name="Pangilinan J."/>
            <person name="Riley R."/>
            <person name="LaButti K."/>
            <person name="Andreopoulos B."/>
            <person name="Lipzen A."/>
            <person name="Chen C."/>
            <person name="Yan M."/>
            <person name="Daum C."/>
            <person name="Ng V."/>
            <person name="Clum A."/>
            <person name="Steindorff A."/>
            <person name="Ohm R.A."/>
            <person name="Martin F."/>
            <person name="Silar P."/>
            <person name="Natvig D.O."/>
            <person name="Lalanne C."/>
            <person name="Gautier V."/>
            <person name="Ament-Velasquez S.L."/>
            <person name="Kruys A."/>
            <person name="Hutchinson M.I."/>
            <person name="Powell A.J."/>
            <person name="Barry K."/>
            <person name="Miller A.N."/>
            <person name="Grigoriev I.V."/>
            <person name="Debuchy R."/>
            <person name="Gladieux P."/>
            <person name="Hiltunen Thoren M."/>
            <person name="Johannesson H."/>
        </authorList>
    </citation>
    <scope>NUCLEOTIDE SEQUENCE</scope>
    <source>
        <strain evidence="2">PSN293</strain>
    </source>
</reference>
<feature type="compositionally biased region" description="Polar residues" evidence="1">
    <location>
        <begin position="208"/>
        <end position="217"/>
    </location>
</feature>
<feature type="compositionally biased region" description="Low complexity" evidence="1">
    <location>
        <begin position="300"/>
        <end position="310"/>
    </location>
</feature>
<proteinExistence type="predicted"/>
<organism evidence="2 3">
    <name type="scientific">Rhypophila decipiens</name>
    <dbReference type="NCBI Taxonomy" id="261697"/>
    <lineage>
        <taxon>Eukaryota</taxon>
        <taxon>Fungi</taxon>
        <taxon>Dikarya</taxon>
        <taxon>Ascomycota</taxon>
        <taxon>Pezizomycotina</taxon>
        <taxon>Sordariomycetes</taxon>
        <taxon>Sordariomycetidae</taxon>
        <taxon>Sordariales</taxon>
        <taxon>Naviculisporaceae</taxon>
        <taxon>Rhypophila</taxon>
    </lineage>
</organism>
<dbReference type="EMBL" id="MU858050">
    <property type="protein sequence ID" value="KAK4218968.1"/>
    <property type="molecule type" value="Genomic_DNA"/>
</dbReference>
<gene>
    <name evidence="2" type="ORF">QBC37DRAFT_165528</name>
</gene>
<keyword evidence="3" id="KW-1185">Reference proteome</keyword>
<protein>
    <submittedName>
        <fullName evidence="2">Uncharacterized protein</fullName>
    </submittedName>
</protein>
<evidence type="ECO:0000256" key="1">
    <source>
        <dbReference type="SAM" id="MobiDB-lite"/>
    </source>
</evidence>
<feature type="region of interest" description="Disordered" evidence="1">
    <location>
        <begin position="194"/>
        <end position="273"/>
    </location>
</feature>
<comment type="caution">
    <text evidence="2">The sequence shown here is derived from an EMBL/GenBank/DDBJ whole genome shotgun (WGS) entry which is preliminary data.</text>
</comment>